<dbReference type="Proteomes" id="UP001148838">
    <property type="component" value="Unassembled WGS sequence"/>
</dbReference>
<organism evidence="2 3">
    <name type="scientific">Periplaneta americana</name>
    <name type="common">American cockroach</name>
    <name type="synonym">Blatta americana</name>
    <dbReference type="NCBI Taxonomy" id="6978"/>
    <lineage>
        <taxon>Eukaryota</taxon>
        <taxon>Metazoa</taxon>
        <taxon>Ecdysozoa</taxon>
        <taxon>Arthropoda</taxon>
        <taxon>Hexapoda</taxon>
        <taxon>Insecta</taxon>
        <taxon>Pterygota</taxon>
        <taxon>Neoptera</taxon>
        <taxon>Polyneoptera</taxon>
        <taxon>Dictyoptera</taxon>
        <taxon>Blattodea</taxon>
        <taxon>Blattoidea</taxon>
        <taxon>Blattidae</taxon>
        <taxon>Blattinae</taxon>
        <taxon>Periplaneta</taxon>
    </lineage>
</organism>
<accession>A0ABQ8RWS9</accession>
<keyword evidence="3" id="KW-1185">Reference proteome</keyword>
<dbReference type="Pfam" id="PF20700">
    <property type="entry name" value="Mutator"/>
    <property type="match status" value="1"/>
</dbReference>
<name>A0ABQ8RWS9_PERAM</name>
<sequence length="247" mass="27425">MKLKAYTELSAEAVASSPINIFVSYDGTWLTRGHISSHGVGCVIDLLTGYVIDFDVKSKYCQKCKIAESSLRSDTPEFHFWHEGHALVCDVNHKSTSGAMEMEAAITLWKRSEQFGLRYITVLSDGDAKTWTRLNLEKPYGPKIPIEKEECVNHVGKRLGTALRGARTNLQAQGIRVGGKGFGALKNSTINKLQNYYVRAIRSNTGDLHAMKTAVLATLFHCMSTDKKPQHTKCPPGSDFVVFLSER</sequence>
<feature type="domain" description="Mutator-like transposase" evidence="1">
    <location>
        <begin position="15"/>
        <end position="238"/>
    </location>
</feature>
<reference evidence="2 3" key="1">
    <citation type="journal article" date="2022" name="Allergy">
        <title>Genome assembly and annotation of Periplaneta americana reveal a comprehensive cockroach allergen profile.</title>
        <authorList>
            <person name="Wang L."/>
            <person name="Xiong Q."/>
            <person name="Saelim N."/>
            <person name="Wang L."/>
            <person name="Nong W."/>
            <person name="Wan A.T."/>
            <person name="Shi M."/>
            <person name="Liu X."/>
            <person name="Cao Q."/>
            <person name="Hui J.H.L."/>
            <person name="Sookrung N."/>
            <person name="Leung T.F."/>
            <person name="Tungtrongchitr A."/>
            <person name="Tsui S.K.W."/>
        </authorList>
    </citation>
    <scope>NUCLEOTIDE SEQUENCE [LARGE SCALE GENOMIC DNA]</scope>
    <source>
        <strain evidence="2">PWHHKU_190912</strain>
    </source>
</reference>
<protein>
    <recommendedName>
        <fullName evidence="1">Mutator-like transposase domain-containing protein</fullName>
    </recommendedName>
</protein>
<dbReference type="EMBL" id="JAJSOF020000040">
    <property type="protein sequence ID" value="KAJ4426097.1"/>
    <property type="molecule type" value="Genomic_DNA"/>
</dbReference>
<evidence type="ECO:0000313" key="3">
    <source>
        <dbReference type="Proteomes" id="UP001148838"/>
    </source>
</evidence>
<proteinExistence type="predicted"/>
<evidence type="ECO:0000313" key="2">
    <source>
        <dbReference type="EMBL" id="KAJ4426097.1"/>
    </source>
</evidence>
<gene>
    <name evidence="2" type="ORF">ANN_26906</name>
</gene>
<dbReference type="InterPro" id="IPR049012">
    <property type="entry name" value="Mutator_transp_dom"/>
</dbReference>
<evidence type="ECO:0000259" key="1">
    <source>
        <dbReference type="Pfam" id="PF20700"/>
    </source>
</evidence>
<comment type="caution">
    <text evidence="2">The sequence shown here is derived from an EMBL/GenBank/DDBJ whole genome shotgun (WGS) entry which is preliminary data.</text>
</comment>